<sequence length="275" mass="28594">MTDAAGHTDIRARLEAYYDLAPRANAEVEQVGPFTLFVARPGAWPYYARPRLGLDPASAAGLTKGDVTAVLARQEELDVPRALEWVHETTPALLDAARGAGMTVEQCPLLVLDGDPVAAQVRQTVRPLPPDDPDIGLVEAAIGVGFGAAGTQVGPESLAERDAQAAAQPERATWAADRIASGRWVLIGAFDADAGPVGGGSHNPRGTVSEIVGVAVLPAFRRRGIAAALTAALAHDGMSRGITTVFCSAQDDAVARVYEGVGFRRVGTACIAELA</sequence>
<comment type="caution">
    <text evidence="2">The sequence shown here is derived from an EMBL/GenBank/DDBJ whole genome shotgun (WGS) entry which is preliminary data.</text>
</comment>
<dbReference type="AlphaFoldDB" id="W9GE18"/>
<dbReference type="InterPro" id="IPR016181">
    <property type="entry name" value="Acyl_CoA_acyltransferase"/>
</dbReference>
<accession>W9GE18</accession>
<keyword evidence="2" id="KW-0808">Transferase</keyword>
<evidence type="ECO:0000313" key="2">
    <source>
        <dbReference type="EMBL" id="EWT03048.1"/>
    </source>
</evidence>
<gene>
    <name evidence="2" type="ORF">N865_03805</name>
</gene>
<dbReference type="eggNOG" id="COG3393">
    <property type="taxonomic scope" value="Bacteria"/>
</dbReference>
<evidence type="ECO:0000313" key="3">
    <source>
        <dbReference type="Proteomes" id="UP000019489"/>
    </source>
</evidence>
<name>W9GE18_9MICO</name>
<dbReference type="InterPro" id="IPR000182">
    <property type="entry name" value="GNAT_dom"/>
</dbReference>
<dbReference type="Pfam" id="PF00583">
    <property type="entry name" value="Acetyltransf_1"/>
    <property type="match status" value="1"/>
</dbReference>
<dbReference type="GO" id="GO:0016747">
    <property type="term" value="F:acyltransferase activity, transferring groups other than amino-acyl groups"/>
    <property type="evidence" value="ECO:0007669"/>
    <property type="project" value="InterPro"/>
</dbReference>
<dbReference type="OrthoDB" id="5503463at2"/>
<feature type="domain" description="N-acetyltransferase" evidence="1">
    <location>
        <begin position="123"/>
        <end position="275"/>
    </location>
</feature>
<dbReference type="SUPFAM" id="SSF55729">
    <property type="entry name" value="Acyl-CoA N-acyltransferases (Nat)"/>
    <property type="match status" value="1"/>
</dbReference>
<reference evidence="2 3" key="1">
    <citation type="submission" date="2013-08" db="EMBL/GenBank/DDBJ databases">
        <title>Intrasporangium oryzae NRRL B-24470.</title>
        <authorList>
            <person name="Liu H."/>
            <person name="Wang G."/>
        </authorList>
    </citation>
    <scope>NUCLEOTIDE SEQUENCE [LARGE SCALE GENOMIC DNA]</scope>
    <source>
        <strain evidence="2 3">NRRL B-24470</strain>
    </source>
</reference>
<organism evidence="2 3">
    <name type="scientific">Intrasporangium oryzae NRRL B-24470</name>
    <dbReference type="NCBI Taxonomy" id="1386089"/>
    <lineage>
        <taxon>Bacteria</taxon>
        <taxon>Bacillati</taxon>
        <taxon>Actinomycetota</taxon>
        <taxon>Actinomycetes</taxon>
        <taxon>Micrococcales</taxon>
        <taxon>Intrasporangiaceae</taxon>
        <taxon>Intrasporangium</taxon>
    </lineage>
</organism>
<dbReference type="Gene3D" id="3.40.630.30">
    <property type="match status" value="1"/>
</dbReference>
<dbReference type="EMBL" id="AWSA01000005">
    <property type="protein sequence ID" value="EWT03048.1"/>
    <property type="molecule type" value="Genomic_DNA"/>
</dbReference>
<protein>
    <submittedName>
        <fullName evidence="2">Acetyltransferase</fullName>
    </submittedName>
</protein>
<dbReference type="STRING" id="1386089.N865_03805"/>
<evidence type="ECO:0000259" key="1">
    <source>
        <dbReference type="PROSITE" id="PS51186"/>
    </source>
</evidence>
<keyword evidence="3" id="KW-1185">Reference proteome</keyword>
<dbReference type="RefSeq" id="WP_034801597.1">
    <property type="nucleotide sequence ID" value="NZ_AWSA01000005.1"/>
</dbReference>
<proteinExistence type="predicted"/>
<dbReference type="PROSITE" id="PS51186">
    <property type="entry name" value="GNAT"/>
    <property type="match status" value="1"/>
</dbReference>
<dbReference type="Proteomes" id="UP000019489">
    <property type="component" value="Unassembled WGS sequence"/>
</dbReference>